<dbReference type="EMBL" id="BAVZ01000015">
    <property type="protein sequence ID" value="GAF09856.1"/>
    <property type="molecule type" value="Genomic_DNA"/>
</dbReference>
<sequence length="197" mass="21912">MRRYICFLIIMTILLSGCTKDDTKEDESISKYHELNVAIMDNDLNKVTAILSKNDKLINKIDTKLGYSPFLYAMNSKKEIIDYLINQGADIHHTSYSGNSALLEAADMVNPYAIKLLLKEGLDPNSTNIYQETPLILMAGRGGVPTDLMVELAGLLIDAGADPNVKNGEGFTFLSKIEQVQPEETISSIRDLLKKRL</sequence>
<keyword evidence="4" id="KW-1185">Reference proteome</keyword>
<organism evidence="3 4">
    <name type="scientific">Paenibacillus pini JCM 16418</name>
    <dbReference type="NCBI Taxonomy" id="1236976"/>
    <lineage>
        <taxon>Bacteria</taxon>
        <taxon>Bacillati</taxon>
        <taxon>Bacillota</taxon>
        <taxon>Bacilli</taxon>
        <taxon>Bacillales</taxon>
        <taxon>Paenibacillaceae</taxon>
        <taxon>Paenibacillus</taxon>
    </lineage>
</organism>
<dbReference type="Gene3D" id="1.25.40.20">
    <property type="entry name" value="Ankyrin repeat-containing domain"/>
    <property type="match status" value="1"/>
</dbReference>
<dbReference type="OrthoDB" id="2880569at2"/>
<dbReference type="PROSITE" id="PS51257">
    <property type="entry name" value="PROKAR_LIPOPROTEIN"/>
    <property type="match status" value="1"/>
</dbReference>
<dbReference type="Proteomes" id="UP000019364">
    <property type="component" value="Unassembled WGS sequence"/>
</dbReference>
<gene>
    <name evidence="3" type="ORF">JCM16418_4015</name>
</gene>
<evidence type="ECO:0000256" key="2">
    <source>
        <dbReference type="ARBA" id="ARBA00023043"/>
    </source>
</evidence>
<dbReference type="PANTHER" id="PTHR24189">
    <property type="entry name" value="MYOTROPHIN"/>
    <property type="match status" value="1"/>
</dbReference>
<dbReference type="Pfam" id="PF12796">
    <property type="entry name" value="Ank_2"/>
    <property type="match status" value="1"/>
</dbReference>
<keyword evidence="2" id="KW-0040">ANK repeat</keyword>
<dbReference type="InterPro" id="IPR050745">
    <property type="entry name" value="Multifunctional_regulatory"/>
</dbReference>
<dbReference type="PANTHER" id="PTHR24189:SF50">
    <property type="entry name" value="ANKYRIN REPEAT AND SOCS BOX PROTEIN 2"/>
    <property type="match status" value="1"/>
</dbReference>
<accession>W7YYY3</accession>
<evidence type="ECO:0000256" key="1">
    <source>
        <dbReference type="ARBA" id="ARBA00022737"/>
    </source>
</evidence>
<reference evidence="3 4" key="1">
    <citation type="journal article" date="2014" name="Genome Announc.">
        <title>Draft Genome Sequence of Paenibacillus pini JCM 16418T, Isolated from the Rhizosphere of Pine Tree.</title>
        <authorList>
            <person name="Yuki M."/>
            <person name="Oshima K."/>
            <person name="Suda W."/>
            <person name="Oshida Y."/>
            <person name="Kitamura K."/>
            <person name="Iida Y."/>
            <person name="Hattori M."/>
            <person name="Ohkuma M."/>
        </authorList>
    </citation>
    <scope>NUCLEOTIDE SEQUENCE [LARGE SCALE GENOMIC DNA]</scope>
    <source>
        <strain evidence="3 4">JCM 16418</strain>
    </source>
</reference>
<proteinExistence type="predicted"/>
<dbReference type="AlphaFoldDB" id="W7YYY3"/>
<dbReference type="InterPro" id="IPR002110">
    <property type="entry name" value="Ankyrin_rpt"/>
</dbReference>
<dbReference type="STRING" id="1236976.JCM16418_4015"/>
<name>W7YYY3_9BACL</name>
<protein>
    <submittedName>
        <fullName evidence="3">Uncharacterized protein</fullName>
    </submittedName>
</protein>
<evidence type="ECO:0000313" key="4">
    <source>
        <dbReference type="Proteomes" id="UP000019364"/>
    </source>
</evidence>
<keyword evidence="1" id="KW-0677">Repeat</keyword>
<comment type="caution">
    <text evidence="3">The sequence shown here is derived from an EMBL/GenBank/DDBJ whole genome shotgun (WGS) entry which is preliminary data.</text>
</comment>
<evidence type="ECO:0000313" key="3">
    <source>
        <dbReference type="EMBL" id="GAF09856.1"/>
    </source>
</evidence>
<dbReference type="InterPro" id="IPR036770">
    <property type="entry name" value="Ankyrin_rpt-contain_sf"/>
</dbReference>
<dbReference type="eggNOG" id="COG0666">
    <property type="taxonomic scope" value="Bacteria"/>
</dbReference>
<dbReference type="SMART" id="SM00248">
    <property type="entry name" value="ANK"/>
    <property type="match status" value="4"/>
</dbReference>
<dbReference type="SUPFAM" id="SSF48403">
    <property type="entry name" value="Ankyrin repeat"/>
    <property type="match status" value="1"/>
</dbReference>